<dbReference type="Proteomes" id="UP000479710">
    <property type="component" value="Unassembled WGS sequence"/>
</dbReference>
<sequence>MAQLTKCGEERAPVEIESGEAVAKRLLDAAELLVATVRPKVTQVIGSERLEARPTAVLGIAWW</sequence>
<comment type="caution">
    <text evidence="1">The sequence shown here is derived from an EMBL/GenBank/DDBJ whole genome shotgun (WGS) entry which is preliminary data.</text>
</comment>
<evidence type="ECO:0000313" key="2">
    <source>
        <dbReference type="Proteomes" id="UP000479710"/>
    </source>
</evidence>
<proteinExistence type="predicted"/>
<reference evidence="1 2" key="1">
    <citation type="submission" date="2019-11" db="EMBL/GenBank/DDBJ databases">
        <title>Whole genome sequence of Oryza granulata.</title>
        <authorList>
            <person name="Li W."/>
        </authorList>
    </citation>
    <scope>NUCLEOTIDE SEQUENCE [LARGE SCALE GENOMIC DNA]</scope>
    <source>
        <strain evidence="2">cv. Menghai</strain>
        <tissue evidence="1">Leaf</tissue>
    </source>
</reference>
<organism evidence="1 2">
    <name type="scientific">Oryza meyeriana var. granulata</name>
    <dbReference type="NCBI Taxonomy" id="110450"/>
    <lineage>
        <taxon>Eukaryota</taxon>
        <taxon>Viridiplantae</taxon>
        <taxon>Streptophyta</taxon>
        <taxon>Embryophyta</taxon>
        <taxon>Tracheophyta</taxon>
        <taxon>Spermatophyta</taxon>
        <taxon>Magnoliopsida</taxon>
        <taxon>Liliopsida</taxon>
        <taxon>Poales</taxon>
        <taxon>Poaceae</taxon>
        <taxon>BOP clade</taxon>
        <taxon>Oryzoideae</taxon>
        <taxon>Oryzeae</taxon>
        <taxon>Oryzinae</taxon>
        <taxon>Oryza</taxon>
        <taxon>Oryza meyeriana</taxon>
    </lineage>
</organism>
<gene>
    <name evidence="1" type="ORF">E2562_000233</name>
</gene>
<evidence type="ECO:0000313" key="1">
    <source>
        <dbReference type="EMBL" id="KAF0901349.1"/>
    </source>
</evidence>
<keyword evidence="2" id="KW-1185">Reference proteome</keyword>
<name>A0A6G1CMH2_9ORYZ</name>
<accession>A0A6G1CMH2</accession>
<dbReference type="EMBL" id="SPHZ02000008">
    <property type="protein sequence ID" value="KAF0901349.1"/>
    <property type="molecule type" value="Genomic_DNA"/>
</dbReference>
<protein>
    <submittedName>
        <fullName evidence="1">Uncharacterized protein</fullName>
    </submittedName>
</protein>
<dbReference type="AlphaFoldDB" id="A0A6G1CMH2"/>